<dbReference type="CDD" id="cd00090">
    <property type="entry name" value="HTH_ARSR"/>
    <property type="match status" value="1"/>
</dbReference>
<dbReference type="SMART" id="SM00418">
    <property type="entry name" value="HTH_ARSR"/>
    <property type="match status" value="1"/>
</dbReference>
<dbReference type="EMBL" id="LT629758">
    <property type="protein sequence ID" value="SDS95296.1"/>
    <property type="molecule type" value="Genomic_DNA"/>
</dbReference>
<dbReference type="InterPro" id="IPR036388">
    <property type="entry name" value="WH-like_DNA-bd_sf"/>
</dbReference>
<organism evidence="5 6">
    <name type="scientific">Actinoplanes derwentensis</name>
    <dbReference type="NCBI Taxonomy" id="113562"/>
    <lineage>
        <taxon>Bacteria</taxon>
        <taxon>Bacillati</taxon>
        <taxon>Actinomycetota</taxon>
        <taxon>Actinomycetes</taxon>
        <taxon>Micromonosporales</taxon>
        <taxon>Micromonosporaceae</taxon>
        <taxon>Actinoplanes</taxon>
    </lineage>
</organism>
<dbReference type="GO" id="GO:0003677">
    <property type="term" value="F:DNA binding"/>
    <property type="evidence" value="ECO:0007669"/>
    <property type="project" value="UniProtKB-KW"/>
</dbReference>
<keyword evidence="1" id="KW-0805">Transcription regulation</keyword>
<dbReference type="InterPro" id="IPR036390">
    <property type="entry name" value="WH_DNA-bd_sf"/>
</dbReference>
<dbReference type="RefSeq" id="WP_092543738.1">
    <property type="nucleotide sequence ID" value="NZ_BOMJ01000044.1"/>
</dbReference>
<dbReference type="Proteomes" id="UP000198688">
    <property type="component" value="Chromosome I"/>
</dbReference>
<evidence type="ECO:0000256" key="3">
    <source>
        <dbReference type="ARBA" id="ARBA00023163"/>
    </source>
</evidence>
<dbReference type="PANTHER" id="PTHR33154:SF15">
    <property type="entry name" value="REGULATORY PROTEIN ARSR"/>
    <property type="match status" value="1"/>
</dbReference>
<accession>A0A1H1WG52</accession>
<sequence length="188" mass="21131">MTSDEVRHVTEVRVLAALSHPLRRRLMDVLKVQGPGTASSLAGVTGQAVGNISHHLRVLGDCGLVEEAPELARDRRERWWRPAHRSVRWTSTQFHDDPAESAIADAAESLTLEHRTQKARSWLAAPETEKQQWGTSAFTTDTWLHLSPDELRQLGTEMGELLDRWRDRPAGGQRQPVFVYVYGVPGQP</sequence>
<dbReference type="SUPFAM" id="SSF46785">
    <property type="entry name" value="Winged helix' DNA-binding domain"/>
    <property type="match status" value="1"/>
</dbReference>
<keyword evidence="3" id="KW-0804">Transcription</keyword>
<name>A0A1H1WG52_9ACTN</name>
<evidence type="ECO:0000256" key="1">
    <source>
        <dbReference type="ARBA" id="ARBA00023015"/>
    </source>
</evidence>
<keyword evidence="2 5" id="KW-0238">DNA-binding</keyword>
<dbReference type="InterPro" id="IPR001845">
    <property type="entry name" value="HTH_ArsR_DNA-bd_dom"/>
</dbReference>
<evidence type="ECO:0000259" key="4">
    <source>
        <dbReference type="SMART" id="SM00418"/>
    </source>
</evidence>
<dbReference type="InterPro" id="IPR011991">
    <property type="entry name" value="ArsR-like_HTH"/>
</dbReference>
<protein>
    <submittedName>
        <fullName evidence="5">DNA-binding transcriptional regulator, ArsR family</fullName>
    </submittedName>
</protein>
<evidence type="ECO:0000313" key="6">
    <source>
        <dbReference type="Proteomes" id="UP000198688"/>
    </source>
</evidence>
<proteinExistence type="predicted"/>
<evidence type="ECO:0000256" key="2">
    <source>
        <dbReference type="ARBA" id="ARBA00023125"/>
    </source>
</evidence>
<gene>
    <name evidence="5" type="ORF">SAMN04489716_2073</name>
</gene>
<dbReference type="PANTHER" id="PTHR33154">
    <property type="entry name" value="TRANSCRIPTIONAL REGULATOR, ARSR FAMILY"/>
    <property type="match status" value="1"/>
</dbReference>
<dbReference type="Pfam" id="PF01022">
    <property type="entry name" value="HTH_5"/>
    <property type="match status" value="1"/>
</dbReference>
<dbReference type="OrthoDB" id="7945987at2"/>
<dbReference type="AlphaFoldDB" id="A0A1H1WG52"/>
<feature type="domain" description="HTH arsR-type" evidence="4">
    <location>
        <begin position="13"/>
        <end position="108"/>
    </location>
</feature>
<dbReference type="Gene3D" id="1.10.10.10">
    <property type="entry name" value="Winged helix-like DNA-binding domain superfamily/Winged helix DNA-binding domain"/>
    <property type="match status" value="1"/>
</dbReference>
<dbReference type="GO" id="GO:0003700">
    <property type="term" value="F:DNA-binding transcription factor activity"/>
    <property type="evidence" value="ECO:0007669"/>
    <property type="project" value="InterPro"/>
</dbReference>
<reference evidence="5 6" key="1">
    <citation type="submission" date="2016-10" db="EMBL/GenBank/DDBJ databases">
        <authorList>
            <person name="de Groot N.N."/>
        </authorList>
    </citation>
    <scope>NUCLEOTIDE SEQUENCE [LARGE SCALE GENOMIC DNA]</scope>
    <source>
        <strain evidence="5 6">DSM 43941</strain>
    </source>
</reference>
<evidence type="ECO:0000313" key="5">
    <source>
        <dbReference type="EMBL" id="SDS95296.1"/>
    </source>
</evidence>
<dbReference type="STRING" id="113562.SAMN04489716_2073"/>
<dbReference type="InterPro" id="IPR051081">
    <property type="entry name" value="HTH_MetalResp_TranReg"/>
</dbReference>
<keyword evidence="6" id="KW-1185">Reference proteome</keyword>